<sequence>MANFNSTQTTKQLMAGYCGIIFGGVGAHKFILGYAPEGFIMLVIALIGGFFTYGISLLIMQVVGLIEGMIYLNKTPEEFVNTYFVNKQGWF</sequence>
<name>A0A2S0Q546_NODSP</name>
<reference evidence="7 8" key="1">
    <citation type="submission" date="2017-03" db="EMBL/GenBank/DDBJ databases">
        <title>Comparative genomics of the toxic Baltic Sea cyanobacteria Nodularia spumigena UHCC 0039 and its response on varying salinity.</title>
        <authorList>
            <person name="Teikari J.E."/>
        </authorList>
    </citation>
    <scope>NUCLEOTIDE SEQUENCE [LARGE SCALE GENOMIC DNA]</scope>
    <source>
        <strain evidence="7 8">UHCC 0039</strain>
    </source>
</reference>
<dbReference type="GO" id="GO:0016020">
    <property type="term" value="C:membrane"/>
    <property type="evidence" value="ECO:0007669"/>
    <property type="project" value="UniProtKB-SubCell"/>
</dbReference>
<organism evidence="7 8">
    <name type="scientific">Nodularia spumigena UHCC 0039</name>
    <dbReference type="NCBI Taxonomy" id="1914872"/>
    <lineage>
        <taxon>Bacteria</taxon>
        <taxon>Bacillati</taxon>
        <taxon>Cyanobacteriota</taxon>
        <taxon>Cyanophyceae</taxon>
        <taxon>Nostocales</taxon>
        <taxon>Nodulariaceae</taxon>
        <taxon>Nodularia</taxon>
    </lineage>
</organism>
<protein>
    <recommendedName>
        <fullName evidence="6">TM2 domain-containing protein</fullName>
    </recommendedName>
</protein>
<evidence type="ECO:0000313" key="8">
    <source>
        <dbReference type="Proteomes" id="UP000244056"/>
    </source>
</evidence>
<dbReference type="AlphaFoldDB" id="A0A2S0Q546"/>
<evidence type="ECO:0000256" key="3">
    <source>
        <dbReference type="ARBA" id="ARBA00022989"/>
    </source>
</evidence>
<keyword evidence="4 5" id="KW-0472">Membrane</keyword>
<accession>A0A2S0Q546</accession>
<evidence type="ECO:0000256" key="2">
    <source>
        <dbReference type="ARBA" id="ARBA00022692"/>
    </source>
</evidence>
<dbReference type="Proteomes" id="UP000244056">
    <property type="component" value="Chromosome"/>
</dbReference>
<dbReference type="Pfam" id="PF05154">
    <property type="entry name" value="TM2"/>
    <property type="match status" value="1"/>
</dbReference>
<feature type="transmembrane region" description="Helical" evidence="5">
    <location>
        <begin position="12"/>
        <end position="32"/>
    </location>
</feature>
<dbReference type="InterPro" id="IPR007829">
    <property type="entry name" value="TM2"/>
</dbReference>
<gene>
    <name evidence="7" type="ORF">BMF81_00055</name>
</gene>
<keyword evidence="2 5" id="KW-0812">Transmembrane</keyword>
<evidence type="ECO:0000256" key="4">
    <source>
        <dbReference type="ARBA" id="ARBA00023136"/>
    </source>
</evidence>
<comment type="subcellular location">
    <subcellularLocation>
        <location evidence="1">Membrane</location>
        <topology evidence="1">Multi-pass membrane protein</topology>
    </subcellularLocation>
</comment>
<feature type="transmembrane region" description="Helical" evidence="5">
    <location>
        <begin position="38"/>
        <end position="66"/>
    </location>
</feature>
<dbReference type="GeneID" id="78015463"/>
<dbReference type="EMBL" id="CP020114">
    <property type="protein sequence ID" value="AVZ29452.1"/>
    <property type="molecule type" value="Genomic_DNA"/>
</dbReference>
<feature type="domain" description="TM2" evidence="6">
    <location>
        <begin position="11"/>
        <end position="55"/>
    </location>
</feature>
<proteinExistence type="predicted"/>
<evidence type="ECO:0000259" key="6">
    <source>
        <dbReference type="Pfam" id="PF05154"/>
    </source>
</evidence>
<evidence type="ECO:0000256" key="1">
    <source>
        <dbReference type="ARBA" id="ARBA00004141"/>
    </source>
</evidence>
<keyword evidence="3 5" id="KW-1133">Transmembrane helix</keyword>
<evidence type="ECO:0000256" key="5">
    <source>
        <dbReference type="SAM" id="Phobius"/>
    </source>
</evidence>
<dbReference type="KEGG" id="nsp:BMF81_00055"/>
<evidence type="ECO:0000313" key="7">
    <source>
        <dbReference type="EMBL" id="AVZ29452.1"/>
    </source>
</evidence>
<dbReference type="RefSeq" id="WP_006194388.1">
    <property type="nucleotide sequence ID" value="NZ_CAWNZE010000001.1"/>
</dbReference>